<dbReference type="InterPro" id="IPR003660">
    <property type="entry name" value="HAMP_dom"/>
</dbReference>
<organism evidence="10 11">
    <name type="scientific">Alicyclobacillus mengziensis</name>
    <dbReference type="NCBI Taxonomy" id="2931921"/>
    <lineage>
        <taxon>Bacteria</taxon>
        <taxon>Bacillati</taxon>
        <taxon>Bacillota</taxon>
        <taxon>Bacilli</taxon>
        <taxon>Bacillales</taxon>
        <taxon>Alicyclobacillaceae</taxon>
        <taxon>Alicyclobacillus</taxon>
    </lineage>
</organism>
<comment type="similarity">
    <text evidence="5">Belongs to the methyl-accepting chemotaxis (MCP) protein family.</text>
</comment>
<dbReference type="PANTHER" id="PTHR32089:SF112">
    <property type="entry name" value="LYSOZYME-LIKE PROTEIN-RELATED"/>
    <property type="match status" value="1"/>
</dbReference>
<evidence type="ECO:0000259" key="9">
    <source>
        <dbReference type="PROSITE" id="PS50885"/>
    </source>
</evidence>
<evidence type="ECO:0000256" key="4">
    <source>
        <dbReference type="ARBA" id="ARBA00023224"/>
    </source>
</evidence>
<evidence type="ECO:0000256" key="2">
    <source>
        <dbReference type="ARBA" id="ARBA00022475"/>
    </source>
</evidence>
<keyword evidence="7" id="KW-1133">Transmembrane helix</keyword>
<feature type="domain" description="HAMP" evidence="9">
    <location>
        <begin position="212"/>
        <end position="264"/>
    </location>
</feature>
<dbReference type="CDD" id="cd11386">
    <property type="entry name" value="MCP_signal"/>
    <property type="match status" value="1"/>
</dbReference>
<dbReference type="InterPro" id="IPR024478">
    <property type="entry name" value="HlyB_4HB_MCP"/>
</dbReference>
<dbReference type="SMART" id="SM00283">
    <property type="entry name" value="MA"/>
    <property type="match status" value="1"/>
</dbReference>
<protein>
    <submittedName>
        <fullName evidence="10">Methyl-accepting chemotaxis protein</fullName>
    </submittedName>
</protein>
<dbReference type="PROSITE" id="PS50885">
    <property type="entry name" value="HAMP"/>
    <property type="match status" value="1"/>
</dbReference>
<feature type="transmembrane region" description="Helical" evidence="7">
    <location>
        <begin position="190"/>
        <end position="210"/>
    </location>
</feature>
<keyword evidence="2" id="KW-1003">Cell membrane</keyword>
<dbReference type="GO" id="GO:0006935">
    <property type="term" value="P:chemotaxis"/>
    <property type="evidence" value="ECO:0007669"/>
    <property type="project" value="InterPro"/>
</dbReference>
<keyword evidence="7" id="KW-0812">Transmembrane</keyword>
<dbReference type="CDD" id="cd06225">
    <property type="entry name" value="HAMP"/>
    <property type="match status" value="1"/>
</dbReference>
<keyword evidence="4 6" id="KW-0807">Transducer</keyword>
<feature type="domain" description="Methyl-accepting transducer" evidence="8">
    <location>
        <begin position="269"/>
        <end position="512"/>
    </location>
</feature>
<dbReference type="InterPro" id="IPR004089">
    <property type="entry name" value="MCPsignal_dom"/>
</dbReference>
<dbReference type="Proteomes" id="UP000663505">
    <property type="component" value="Chromosome"/>
</dbReference>
<dbReference type="PRINTS" id="PR00260">
    <property type="entry name" value="CHEMTRNSDUCR"/>
</dbReference>
<feature type="transmembrane region" description="Helical" evidence="7">
    <location>
        <begin position="12"/>
        <end position="33"/>
    </location>
</feature>
<evidence type="ECO:0000256" key="6">
    <source>
        <dbReference type="PROSITE-ProRule" id="PRU00284"/>
    </source>
</evidence>
<dbReference type="EMBL" id="CP071182">
    <property type="protein sequence ID" value="QSO50088.1"/>
    <property type="molecule type" value="Genomic_DNA"/>
</dbReference>
<dbReference type="Gene3D" id="1.10.287.950">
    <property type="entry name" value="Methyl-accepting chemotaxis protein"/>
    <property type="match status" value="1"/>
</dbReference>
<dbReference type="Pfam" id="PF12729">
    <property type="entry name" value="4HB_MCP_1"/>
    <property type="match status" value="1"/>
</dbReference>
<reference evidence="10 11" key="1">
    <citation type="submission" date="2021-02" db="EMBL/GenBank/DDBJ databases">
        <title>Alicyclobacillus curvatus sp. nov. and Alicyclobacillus mengziensis sp. nov., two acidophilic bacteria isolated from acid mine drainage.</title>
        <authorList>
            <person name="Huang Y."/>
        </authorList>
    </citation>
    <scope>NUCLEOTIDE SEQUENCE [LARGE SCALE GENOMIC DNA]</scope>
    <source>
        <strain evidence="10 11">S30H14</strain>
    </source>
</reference>
<dbReference type="PROSITE" id="PS50111">
    <property type="entry name" value="CHEMOTAXIS_TRANSDUC_2"/>
    <property type="match status" value="1"/>
</dbReference>
<sequence length="528" mass="55391">MKWLENLKISLKIIGSFLVSIVLIIIVGTSGLVTSSRLGSSLNHVFTNNLQPIEYLAQLQEDIAISRADIQGAVVAFGEPNTFLTSTNTDMKNAKTQLSAYESTSLSNAEQQVVNGKVGTAWKAYEAALQKVESDLNSGNIMSASSLTSSTLDSEGNKLSSLLSQLMTMSNTSASQADTNAHALVNTARWILIGIIILSIVIGLGLAIAISQMITRPLQKVVALVSKVAKGDLRDTTDINTRDEVGQLAQSVNAMVAQLREIMSGVLSAAENVSAASQEIAAATEQIASGSTAQAESAETVNQVFRELSTAINSVAKNAEEAAELSSKTADVARNGEVIVQDSVSGMNKVRAQIARLNEDSNRVGEIVEVIDDIADQTNLLALNAAIEAARAGDQGRGFAVVADEVRKLAERSGEATKQINTIIKTMQANTQASVQAVQAGVASTQKSGDAFSKIVSMVNSSADKVTEIAAAGEEQSAQASEVLVSVETIAAAAHESAASSEETASSTQSLAQLAEELNRYVSVFKVN</sequence>
<dbReference type="KEGG" id="afx:JZ786_24145"/>
<dbReference type="Pfam" id="PF00672">
    <property type="entry name" value="HAMP"/>
    <property type="match status" value="1"/>
</dbReference>
<comment type="subcellular location">
    <subcellularLocation>
        <location evidence="1">Cell membrane</location>
    </subcellularLocation>
</comment>
<dbReference type="GO" id="GO:0007165">
    <property type="term" value="P:signal transduction"/>
    <property type="evidence" value="ECO:0007669"/>
    <property type="project" value="UniProtKB-KW"/>
</dbReference>
<dbReference type="Pfam" id="PF00015">
    <property type="entry name" value="MCPsignal"/>
    <property type="match status" value="1"/>
</dbReference>
<evidence type="ECO:0000256" key="5">
    <source>
        <dbReference type="ARBA" id="ARBA00029447"/>
    </source>
</evidence>
<dbReference type="InterPro" id="IPR004090">
    <property type="entry name" value="Chemotax_Me-accpt_rcpt"/>
</dbReference>
<evidence type="ECO:0000313" key="10">
    <source>
        <dbReference type="EMBL" id="QSO50088.1"/>
    </source>
</evidence>
<dbReference type="GO" id="GO:0005886">
    <property type="term" value="C:plasma membrane"/>
    <property type="evidence" value="ECO:0007669"/>
    <property type="project" value="UniProtKB-SubCell"/>
</dbReference>
<dbReference type="SUPFAM" id="SSF58104">
    <property type="entry name" value="Methyl-accepting chemotaxis protein (MCP) signaling domain"/>
    <property type="match status" value="1"/>
</dbReference>
<proteinExistence type="inferred from homology"/>
<evidence type="ECO:0000313" key="11">
    <source>
        <dbReference type="Proteomes" id="UP000663505"/>
    </source>
</evidence>
<keyword evidence="3 7" id="KW-0472">Membrane</keyword>
<keyword evidence="11" id="KW-1185">Reference proteome</keyword>
<dbReference type="GO" id="GO:0004888">
    <property type="term" value="F:transmembrane signaling receptor activity"/>
    <property type="evidence" value="ECO:0007669"/>
    <property type="project" value="InterPro"/>
</dbReference>
<dbReference type="SMART" id="SM00304">
    <property type="entry name" value="HAMP"/>
    <property type="match status" value="2"/>
</dbReference>
<evidence type="ECO:0000256" key="7">
    <source>
        <dbReference type="SAM" id="Phobius"/>
    </source>
</evidence>
<gene>
    <name evidence="10" type="ORF">JZ786_24145</name>
</gene>
<dbReference type="FunFam" id="1.10.287.950:FF:000001">
    <property type="entry name" value="Methyl-accepting chemotaxis sensory transducer"/>
    <property type="match status" value="1"/>
</dbReference>
<dbReference type="AlphaFoldDB" id="A0A9X7Z9U5"/>
<evidence type="ECO:0000256" key="1">
    <source>
        <dbReference type="ARBA" id="ARBA00004236"/>
    </source>
</evidence>
<accession>A0A9X7Z9U5</accession>
<evidence type="ECO:0000259" key="8">
    <source>
        <dbReference type="PROSITE" id="PS50111"/>
    </source>
</evidence>
<dbReference type="PANTHER" id="PTHR32089">
    <property type="entry name" value="METHYL-ACCEPTING CHEMOTAXIS PROTEIN MCPB"/>
    <property type="match status" value="1"/>
</dbReference>
<evidence type="ECO:0000256" key="3">
    <source>
        <dbReference type="ARBA" id="ARBA00023136"/>
    </source>
</evidence>
<name>A0A9X7Z9U5_9BACL</name>